<keyword evidence="2" id="KW-0812">Transmembrane</keyword>
<feature type="transmembrane region" description="Helical" evidence="2">
    <location>
        <begin position="255"/>
        <end position="276"/>
    </location>
</feature>
<protein>
    <submittedName>
        <fullName evidence="3">Uncharacterized protein</fullName>
    </submittedName>
</protein>
<dbReference type="AlphaFoldDB" id="A0A5D3ATT8"/>
<evidence type="ECO:0000256" key="2">
    <source>
        <dbReference type="SAM" id="Phobius"/>
    </source>
</evidence>
<evidence type="ECO:0000313" key="4">
    <source>
        <dbReference type="Proteomes" id="UP000322245"/>
    </source>
</evidence>
<dbReference type="EMBL" id="NIDF01000052">
    <property type="protein sequence ID" value="TYJ54845.1"/>
    <property type="molecule type" value="Genomic_DNA"/>
</dbReference>
<keyword evidence="2" id="KW-1133">Transmembrane helix</keyword>
<proteinExistence type="predicted"/>
<evidence type="ECO:0000313" key="3">
    <source>
        <dbReference type="EMBL" id="TYJ54845.1"/>
    </source>
</evidence>
<dbReference type="Proteomes" id="UP000322245">
    <property type="component" value="Unassembled WGS sequence"/>
</dbReference>
<evidence type="ECO:0000256" key="1">
    <source>
        <dbReference type="SAM" id="MobiDB-lite"/>
    </source>
</evidence>
<accession>A0A5D3ATT8</accession>
<organism evidence="3 4">
    <name type="scientific">Cryptococcus floricola</name>
    <dbReference type="NCBI Taxonomy" id="2591691"/>
    <lineage>
        <taxon>Eukaryota</taxon>
        <taxon>Fungi</taxon>
        <taxon>Dikarya</taxon>
        <taxon>Basidiomycota</taxon>
        <taxon>Agaricomycotina</taxon>
        <taxon>Tremellomycetes</taxon>
        <taxon>Tremellales</taxon>
        <taxon>Cryptococcaceae</taxon>
        <taxon>Cryptococcus</taxon>
    </lineage>
</organism>
<gene>
    <name evidence="3" type="ORF">B9479_004516</name>
</gene>
<feature type="region of interest" description="Disordered" evidence="1">
    <location>
        <begin position="1"/>
        <end position="61"/>
    </location>
</feature>
<comment type="caution">
    <text evidence="3">The sequence shown here is derived from an EMBL/GenBank/DDBJ whole genome shotgun (WGS) entry which is preliminary data.</text>
</comment>
<keyword evidence="4" id="KW-1185">Reference proteome</keyword>
<reference evidence="3 4" key="1">
    <citation type="submission" date="2017-05" db="EMBL/GenBank/DDBJ databases">
        <title>The Genome Sequence of Tsuchiyaea wingfieldii DSM 27421.</title>
        <authorList>
            <person name="Cuomo C."/>
            <person name="Passer A."/>
            <person name="Billmyre B."/>
            <person name="Heitman J."/>
        </authorList>
    </citation>
    <scope>NUCLEOTIDE SEQUENCE [LARGE SCALE GENOMIC DNA]</scope>
    <source>
        <strain evidence="3 4">DSM 27421</strain>
    </source>
</reference>
<sequence>MFTLSVSPHTPLISLLDEPRLPPPNAAQRNRRTLAGSLPPRNHATGHRRPNPSPPHSTSFNVACSQRRSSQCANRYGRMCRQRLPCTGLLLNLVGSSFCRSGDVDKDVEMLNGDIFFQKLAFLRRTSDSSNYCFAFTLPTHSLPLPRPCNTLPSPADYTTVIALAVLGPRQRQRKSWVLPTRPQTSSRYWTPALHEWADTLKAFLTRDIPAYINAQVATEVEKRLREERREVETEEDDGRHRWISGVAGAFATIYGVWLSFIVDCLLLVLGALHYVNPVLSRSSGPCSVVRSLHLWTRLPWFLA</sequence>
<name>A0A5D3ATT8_9TREE</name>
<keyword evidence="2" id="KW-0472">Membrane</keyword>